<evidence type="ECO:0000313" key="2">
    <source>
        <dbReference type="EMBL" id="CEM08908.1"/>
    </source>
</evidence>
<organism evidence="2 3">
    <name type="scientific">Vitrella brassicaformis (strain CCMP3155)</name>
    <dbReference type="NCBI Taxonomy" id="1169540"/>
    <lineage>
        <taxon>Eukaryota</taxon>
        <taxon>Sar</taxon>
        <taxon>Alveolata</taxon>
        <taxon>Colpodellida</taxon>
        <taxon>Vitrellaceae</taxon>
        <taxon>Vitrella</taxon>
    </lineage>
</organism>
<gene>
    <name evidence="2" type="ORF">Vbra_579</name>
</gene>
<name>A0A0G4F866_VITBC</name>
<feature type="compositionally biased region" description="Basic residues" evidence="1">
    <location>
        <begin position="333"/>
        <end position="347"/>
    </location>
</feature>
<evidence type="ECO:0000256" key="1">
    <source>
        <dbReference type="SAM" id="MobiDB-lite"/>
    </source>
</evidence>
<evidence type="ECO:0000313" key="3">
    <source>
        <dbReference type="Proteomes" id="UP000041254"/>
    </source>
</evidence>
<sequence length="631" mass="72051">MDFRHCPAPSVIQDYAMPALGSSGAAPPCYALLTRRAHSLYEIYLIPNLLPSLQCEIIRTLSALNVKGFEERLDAYLSEYVIGVRNCEEWITYGTEDKERLKAGLMQLRVKERRVRLLDHFFRQWSLALCELDDDGRRAALVQEHKRGILNTMEHLIRGTPLSATAKEKATTYAECLAGVDWELSIPTAARVTEDTSWDDMASQIGWREWTATTSAAKGKWRVKSRSLNAFVDVDIHKLNNRLHGNIGRGTTKSFIHEVFDDPDKTLWDMLMSSVARLARKGVFIKPYTIMELTRDKDSWTMEEARLECGARLHRHPFYEKLPEKGHPGFPWRWRKKKKTKKKRGSMTKKEAGRQLQAKHAEEFSLPMGFFEQASGSLCLRFDKAAPQHPDGVTPFKRVAERVHKLEGRPAPPSKGRITSASWGLLYDIALQEARARLRRRCPRSAGEQRWRWALEPEEAIEALRGWILERREAIMARPLAEEEEEADEFVEEVWQELDPMARLLRRAEELDNQGPRQGTSAGERPLDWVDRLAVGCGTYGVVEEGLLRQTTRVAIKSVWDSLQEGIAPTDWEVMNFERETRAFKDTLSNYLRAQPAAGRRFISAEHLVNAVGPLDLFTETSNQTISGAGR</sequence>
<accession>A0A0G4F866</accession>
<feature type="region of interest" description="Disordered" evidence="1">
    <location>
        <begin position="330"/>
        <end position="355"/>
    </location>
</feature>
<proteinExistence type="predicted"/>
<keyword evidence="3" id="KW-1185">Reference proteome</keyword>
<dbReference type="EMBL" id="CDMY01000389">
    <property type="protein sequence ID" value="CEM08908.1"/>
    <property type="molecule type" value="Genomic_DNA"/>
</dbReference>
<dbReference type="AlphaFoldDB" id="A0A0G4F866"/>
<dbReference type="VEuPathDB" id="CryptoDB:Vbra_579"/>
<dbReference type="Proteomes" id="UP000041254">
    <property type="component" value="Unassembled WGS sequence"/>
</dbReference>
<reference evidence="2 3" key="1">
    <citation type="submission" date="2014-11" db="EMBL/GenBank/DDBJ databases">
        <authorList>
            <person name="Zhu J."/>
            <person name="Qi W."/>
            <person name="Song R."/>
        </authorList>
    </citation>
    <scope>NUCLEOTIDE SEQUENCE [LARGE SCALE GENOMIC DNA]</scope>
</reference>
<dbReference type="InParanoid" id="A0A0G4F866"/>
<protein>
    <submittedName>
        <fullName evidence="2">Uncharacterized protein</fullName>
    </submittedName>
</protein>